<dbReference type="EMBL" id="FMZZ01000025">
    <property type="protein sequence ID" value="SDD96901.1"/>
    <property type="molecule type" value="Genomic_DNA"/>
</dbReference>
<gene>
    <name evidence="2" type="ORF">SAMN05216174_12525</name>
</gene>
<dbReference type="STRING" id="1271860.SAMN05216174_12525"/>
<name>A0A1G6Z2Z4_9PSEU</name>
<dbReference type="Gene3D" id="3.40.630.30">
    <property type="match status" value="1"/>
</dbReference>
<proteinExistence type="predicted"/>
<evidence type="ECO:0000259" key="1">
    <source>
        <dbReference type="PROSITE" id="PS51186"/>
    </source>
</evidence>
<sequence length="153" mass="17170">MAEISFLTESDRAHWEVLARGYDAHSAVERGDDAYDQTWRRLLDGEQARGIAARLDGRMVGIAHYVFHAGIWGAGRCYLADLFVAADARRRGAATAMITWVARDAGEQGFPRLYWNALDDSPARGLYDKVAEISKGLVVYTYRRDASQNSTRR</sequence>
<keyword evidence="2" id="KW-0808">Transferase</keyword>
<evidence type="ECO:0000313" key="2">
    <source>
        <dbReference type="EMBL" id="SDD96901.1"/>
    </source>
</evidence>
<dbReference type="PROSITE" id="PS51186">
    <property type="entry name" value="GNAT"/>
    <property type="match status" value="1"/>
</dbReference>
<reference evidence="3" key="1">
    <citation type="submission" date="2016-10" db="EMBL/GenBank/DDBJ databases">
        <authorList>
            <person name="Varghese N."/>
            <person name="Submissions S."/>
        </authorList>
    </citation>
    <scope>NUCLEOTIDE SEQUENCE [LARGE SCALE GENOMIC DNA]</scope>
    <source>
        <strain evidence="3">IBRC-M 10403</strain>
    </source>
</reference>
<dbReference type="Proteomes" id="UP000199501">
    <property type="component" value="Unassembled WGS sequence"/>
</dbReference>
<protein>
    <submittedName>
        <fullName evidence="2">Acetyltransferase (GNAT) family protein</fullName>
    </submittedName>
</protein>
<dbReference type="InterPro" id="IPR000182">
    <property type="entry name" value="GNAT_dom"/>
</dbReference>
<dbReference type="AlphaFoldDB" id="A0A1G6Z2Z4"/>
<organism evidence="2 3">
    <name type="scientific">Actinokineospora iranica</name>
    <dbReference type="NCBI Taxonomy" id="1271860"/>
    <lineage>
        <taxon>Bacteria</taxon>
        <taxon>Bacillati</taxon>
        <taxon>Actinomycetota</taxon>
        <taxon>Actinomycetes</taxon>
        <taxon>Pseudonocardiales</taxon>
        <taxon>Pseudonocardiaceae</taxon>
        <taxon>Actinokineospora</taxon>
    </lineage>
</organism>
<evidence type="ECO:0000313" key="3">
    <source>
        <dbReference type="Proteomes" id="UP000199501"/>
    </source>
</evidence>
<keyword evidence="3" id="KW-1185">Reference proteome</keyword>
<dbReference type="Pfam" id="PF00583">
    <property type="entry name" value="Acetyltransf_1"/>
    <property type="match status" value="1"/>
</dbReference>
<dbReference type="GO" id="GO:0016747">
    <property type="term" value="F:acyltransferase activity, transferring groups other than amino-acyl groups"/>
    <property type="evidence" value="ECO:0007669"/>
    <property type="project" value="InterPro"/>
</dbReference>
<dbReference type="OrthoDB" id="9805924at2"/>
<dbReference type="SUPFAM" id="SSF55729">
    <property type="entry name" value="Acyl-CoA N-acyltransferases (Nat)"/>
    <property type="match status" value="1"/>
</dbReference>
<accession>A0A1G6Z2Z4</accession>
<dbReference type="RefSeq" id="WP_091457641.1">
    <property type="nucleotide sequence ID" value="NZ_FMZZ01000025.1"/>
</dbReference>
<feature type="domain" description="N-acetyltransferase" evidence="1">
    <location>
        <begin position="2"/>
        <end position="153"/>
    </location>
</feature>
<dbReference type="InterPro" id="IPR016181">
    <property type="entry name" value="Acyl_CoA_acyltransferase"/>
</dbReference>